<dbReference type="Pfam" id="PF00564">
    <property type="entry name" value="PB1"/>
    <property type="match status" value="1"/>
</dbReference>
<evidence type="ECO:0000259" key="1">
    <source>
        <dbReference type="SMART" id="SM00666"/>
    </source>
</evidence>
<keyword evidence="3" id="KW-1185">Reference proteome</keyword>
<gene>
    <name evidence="2" type="ORF">Salat_0171500</name>
</gene>
<dbReference type="SUPFAM" id="SSF54277">
    <property type="entry name" value="CAD &amp; PB1 domains"/>
    <property type="match status" value="1"/>
</dbReference>
<dbReference type="PANTHER" id="PTHR31066:SF47">
    <property type="entry name" value="PB1 DOMAIN-CONTAINING PROTEIN"/>
    <property type="match status" value="1"/>
</dbReference>
<protein>
    <recommendedName>
        <fullName evidence="1">PB1 domain-containing protein</fullName>
    </recommendedName>
</protein>
<sequence>MSPDAAVISRRIVSSGSAPCSAPGSPRSRLKFLCSHGGKILPRPADGQLKYVGGETRVISVPRDIPFKELMTKLTYLVDGEMILKYQVLSEDLDALISVKSDEDLHHMFDEIDRYESAGSTRMRTFLFPVNPIMMENQMGSPEPHAIEQWYIDSINGIIRTSPFVKQHPTISTMQHGSLVSSACSSPRSPDSCTTEAINSEFMLHSRGMSMHKVHSSPNICGLNMPPQSNHHLHQLPLQYHPRQAHLPGHLSPKPRTDPYKNSAPERLISVRSVGRADGIRYQVDPGPQHIYGCRQNRGCTKCMHNDDCIHFSDRRIADRTGCSTVSPVPSSPRYGHGGIKPWDSMINGEMRAN</sequence>
<feature type="domain" description="PB1" evidence="1">
    <location>
        <begin position="44"/>
        <end position="130"/>
    </location>
</feature>
<reference evidence="2" key="2">
    <citation type="journal article" date="2024" name="Plant">
        <title>Genomic evolution and insights into agronomic trait innovations of Sesamum species.</title>
        <authorList>
            <person name="Miao H."/>
            <person name="Wang L."/>
            <person name="Qu L."/>
            <person name="Liu H."/>
            <person name="Sun Y."/>
            <person name="Le M."/>
            <person name="Wang Q."/>
            <person name="Wei S."/>
            <person name="Zheng Y."/>
            <person name="Lin W."/>
            <person name="Duan Y."/>
            <person name="Cao H."/>
            <person name="Xiong S."/>
            <person name="Wang X."/>
            <person name="Wei L."/>
            <person name="Li C."/>
            <person name="Ma Q."/>
            <person name="Ju M."/>
            <person name="Zhao R."/>
            <person name="Li G."/>
            <person name="Mu C."/>
            <person name="Tian Q."/>
            <person name="Mei H."/>
            <person name="Zhang T."/>
            <person name="Gao T."/>
            <person name="Zhang H."/>
        </authorList>
    </citation>
    <scope>NUCLEOTIDE SEQUENCE</scope>
    <source>
        <strain evidence="2">3651</strain>
    </source>
</reference>
<organism evidence="2 3">
    <name type="scientific">Sesamum alatum</name>
    <dbReference type="NCBI Taxonomy" id="300844"/>
    <lineage>
        <taxon>Eukaryota</taxon>
        <taxon>Viridiplantae</taxon>
        <taxon>Streptophyta</taxon>
        <taxon>Embryophyta</taxon>
        <taxon>Tracheophyta</taxon>
        <taxon>Spermatophyta</taxon>
        <taxon>Magnoliopsida</taxon>
        <taxon>eudicotyledons</taxon>
        <taxon>Gunneridae</taxon>
        <taxon>Pentapetalae</taxon>
        <taxon>asterids</taxon>
        <taxon>lamiids</taxon>
        <taxon>Lamiales</taxon>
        <taxon>Pedaliaceae</taxon>
        <taxon>Sesamum</taxon>
    </lineage>
</organism>
<proteinExistence type="predicted"/>
<dbReference type="EMBL" id="JACGWO010000001">
    <property type="protein sequence ID" value="KAK4438372.1"/>
    <property type="molecule type" value="Genomic_DNA"/>
</dbReference>
<dbReference type="Gene3D" id="3.10.20.90">
    <property type="entry name" value="Phosphatidylinositol 3-kinase Catalytic Subunit, Chain A, domain 1"/>
    <property type="match status" value="1"/>
</dbReference>
<dbReference type="AlphaFoldDB" id="A0AAE1YY22"/>
<dbReference type="CDD" id="cd06410">
    <property type="entry name" value="PB1_UP2"/>
    <property type="match status" value="1"/>
</dbReference>
<dbReference type="PANTHER" id="PTHR31066">
    <property type="entry name" value="OS05G0427100 PROTEIN-RELATED"/>
    <property type="match status" value="1"/>
</dbReference>
<accession>A0AAE1YY22</accession>
<comment type="caution">
    <text evidence="2">The sequence shown here is derived from an EMBL/GenBank/DDBJ whole genome shotgun (WGS) entry which is preliminary data.</text>
</comment>
<dbReference type="SMART" id="SM00666">
    <property type="entry name" value="PB1"/>
    <property type="match status" value="1"/>
</dbReference>
<dbReference type="InterPro" id="IPR000270">
    <property type="entry name" value="PB1_dom"/>
</dbReference>
<evidence type="ECO:0000313" key="3">
    <source>
        <dbReference type="Proteomes" id="UP001293254"/>
    </source>
</evidence>
<name>A0AAE1YY22_9LAMI</name>
<dbReference type="Proteomes" id="UP001293254">
    <property type="component" value="Unassembled WGS sequence"/>
</dbReference>
<evidence type="ECO:0000313" key="2">
    <source>
        <dbReference type="EMBL" id="KAK4438372.1"/>
    </source>
</evidence>
<dbReference type="InterPro" id="IPR053198">
    <property type="entry name" value="Gynoecium_Dev_Regulator"/>
</dbReference>
<reference evidence="2" key="1">
    <citation type="submission" date="2020-06" db="EMBL/GenBank/DDBJ databases">
        <authorList>
            <person name="Li T."/>
            <person name="Hu X."/>
            <person name="Zhang T."/>
            <person name="Song X."/>
            <person name="Zhang H."/>
            <person name="Dai N."/>
            <person name="Sheng W."/>
            <person name="Hou X."/>
            <person name="Wei L."/>
        </authorList>
    </citation>
    <scope>NUCLEOTIDE SEQUENCE</scope>
    <source>
        <strain evidence="2">3651</strain>
        <tissue evidence="2">Leaf</tissue>
    </source>
</reference>